<reference evidence="20" key="1">
    <citation type="submission" date="2012-12" db="EMBL/GenBank/DDBJ databases">
        <authorList>
            <person name="Hellsten U."/>
            <person name="Grimwood J."/>
            <person name="Chapman J.A."/>
            <person name="Shapiro H."/>
            <person name="Aerts A."/>
            <person name="Otillar R.P."/>
            <person name="Terry A.Y."/>
            <person name="Boore J.L."/>
            <person name="Simakov O."/>
            <person name="Marletaz F."/>
            <person name="Cho S.-J."/>
            <person name="Edsinger-Gonzales E."/>
            <person name="Havlak P."/>
            <person name="Kuo D.-H."/>
            <person name="Larsson T."/>
            <person name="Lv J."/>
            <person name="Arendt D."/>
            <person name="Savage R."/>
            <person name="Osoegawa K."/>
            <person name="de Jong P."/>
            <person name="Lindberg D.R."/>
            <person name="Seaver E.C."/>
            <person name="Weisblat D.A."/>
            <person name="Putnam N.H."/>
            <person name="Grigoriev I.V."/>
            <person name="Rokhsar D.S."/>
        </authorList>
    </citation>
    <scope>NUCLEOTIDE SEQUENCE</scope>
</reference>
<keyword evidence="4" id="KW-0808">Transferase</keyword>
<dbReference type="CDD" id="cd00064">
    <property type="entry name" value="FU"/>
    <property type="match status" value="2"/>
</dbReference>
<evidence type="ECO:0000256" key="11">
    <source>
        <dbReference type="ARBA" id="ARBA00023137"/>
    </source>
</evidence>
<dbReference type="InterPro" id="IPR006212">
    <property type="entry name" value="Furin_repeat"/>
</dbReference>
<feature type="domain" description="Furin-like cysteine-rich" evidence="15">
    <location>
        <begin position="189"/>
        <end position="339"/>
    </location>
</feature>
<dbReference type="InterPro" id="IPR006211">
    <property type="entry name" value="Furin-like_Cys-rich_dom"/>
</dbReference>
<dbReference type="InterPro" id="IPR000494">
    <property type="entry name" value="Rcpt_L-dom"/>
</dbReference>
<dbReference type="GeneID" id="20211297"/>
<comment type="catalytic activity">
    <reaction evidence="14">
        <text>L-tyrosyl-[protein] + ATP = O-phospho-L-tyrosyl-[protein] + ADP + H(+)</text>
        <dbReference type="Rhea" id="RHEA:10596"/>
        <dbReference type="Rhea" id="RHEA-COMP:10136"/>
        <dbReference type="Rhea" id="RHEA-COMP:20101"/>
        <dbReference type="ChEBI" id="CHEBI:15378"/>
        <dbReference type="ChEBI" id="CHEBI:30616"/>
        <dbReference type="ChEBI" id="CHEBI:46858"/>
        <dbReference type="ChEBI" id="CHEBI:61978"/>
        <dbReference type="ChEBI" id="CHEBI:456216"/>
        <dbReference type="EC" id="2.7.10.1"/>
    </reaction>
</comment>
<feature type="domain" description="Growth factor receptor" evidence="17">
    <location>
        <begin position="501"/>
        <end position="598"/>
    </location>
</feature>
<dbReference type="InParanoid" id="T1FR50"/>
<keyword evidence="11" id="KW-0829">Tyrosine-protein kinase</keyword>
<keyword evidence="6" id="KW-0547">Nucleotide-binding</keyword>
<organism evidence="19 20">
    <name type="scientific">Helobdella robusta</name>
    <name type="common">Californian leech</name>
    <dbReference type="NCBI Taxonomy" id="6412"/>
    <lineage>
        <taxon>Eukaryota</taxon>
        <taxon>Metazoa</taxon>
        <taxon>Spiralia</taxon>
        <taxon>Lophotrochozoa</taxon>
        <taxon>Annelida</taxon>
        <taxon>Clitellata</taxon>
        <taxon>Hirudinea</taxon>
        <taxon>Rhynchobdellida</taxon>
        <taxon>Glossiphoniidae</taxon>
        <taxon>Helobdella</taxon>
    </lineage>
</organism>
<dbReference type="EMBL" id="AMQM01001782">
    <property type="status" value="NOT_ANNOTATED_CDS"/>
    <property type="molecule type" value="Genomic_DNA"/>
</dbReference>
<dbReference type="Proteomes" id="UP000015101">
    <property type="component" value="Unassembled WGS sequence"/>
</dbReference>
<evidence type="ECO:0000313" key="20">
    <source>
        <dbReference type="Proteomes" id="UP000015101"/>
    </source>
</evidence>
<evidence type="ECO:0000259" key="16">
    <source>
        <dbReference type="Pfam" id="PF01030"/>
    </source>
</evidence>
<dbReference type="Gene3D" id="3.80.20.20">
    <property type="entry name" value="Receptor L-domain"/>
    <property type="match status" value="2"/>
</dbReference>
<evidence type="ECO:0000256" key="13">
    <source>
        <dbReference type="ARBA" id="ARBA00023180"/>
    </source>
</evidence>
<dbReference type="SMART" id="SM00261">
    <property type="entry name" value="FU"/>
    <property type="match status" value="3"/>
</dbReference>
<dbReference type="HOGENOM" id="CLU_432960_0_0_1"/>
<keyword evidence="13" id="KW-0325">Glycoprotein</keyword>
<dbReference type="InterPro" id="IPR009030">
    <property type="entry name" value="Growth_fac_rcpt_cys_sf"/>
</dbReference>
<evidence type="ECO:0000256" key="1">
    <source>
        <dbReference type="ARBA" id="ARBA00004479"/>
    </source>
</evidence>
<dbReference type="Pfam" id="PF01030">
    <property type="entry name" value="Recep_L_domain"/>
    <property type="match status" value="2"/>
</dbReference>
<evidence type="ECO:0000256" key="14">
    <source>
        <dbReference type="ARBA" id="ARBA00051243"/>
    </source>
</evidence>
<evidence type="ECO:0000256" key="2">
    <source>
        <dbReference type="ARBA" id="ARBA00011902"/>
    </source>
</evidence>
<evidence type="ECO:0000256" key="8">
    <source>
        <dbReference type="ARBA" id="ARBA00022840"/>
    </source>
</evidence>
<dbReference type="GO" id="GO:0005524">
    <property type="term" value="F:ATP binding"/>
    <property type="evidence" value="ECO:0007669"/>
    <property type="project" value="UniProtKB-KW"/>
</dbReference>
<feature type="domain" description="Receptor L-domain" evidence="16">
    <location>
        <begin position="36"/>
        <end position="161"/>
    </location>
</feature>
<keyword evidence="20" id="KW-1185">Reference proteome</keyword>
<dbReference type="EC" id="2.7.10.1" evidence="2"/>
<dbReference type="SUPFAM" id="SSF57184">
    <property type="entry name" value="Growth factor receptor domain"/>
    <property type="match status" value="2"/>
</dbReference>
<comment type="subcellular location">
    <subcellularLocation>
        <location evidence="1">Membrane</location>
        <topology evidence="1">Single-pass type I membrane protein</topology>
    </subcellularLocation>
</comment>
<proteinExistence type="predicted"/>
<reference evidence="18 20" key="2">
    <citation type="journal article" date="2013" name="Nature">
        <title>Insights into bilaterian evolution from three spiralian genomes.</title>
        <authorList>
            <person name="Simakov O."/>
            <person name="Marletaz F."/>
            <person name="Cho S.J."/>
            <person name="Edsinger-Gonzales E."/>
            <person name="Havlak P."/>
            <person name="Hellsten U."/>
            <person name="Kuo D.H."/>
            <person name="Larsson T."/>
            <person name="Lv J."/>
            <person name="Arendt D."/>
            <person name="Savage R."/>
            <person name="Osoegawa K."/>
            <person name="de Jong P."/>
            <person name="Grimwood J."/>
            <person name="Chapman J.A."/>
            <person name="Shapiro H."/>
            <person name="Aerts A."/>
            <person name="Otillar R.P."/>
            <person name="Terry A.Y."/>
            <person name="Boore J.L."/>
            <person name="Grigoriev I.V."/>
            <person name="Lindberg D.R."/>
            <person name="Seaver E.C."/>
            <person name="Weisblat D.A."/>
            <person name="Putnam N.H."/>
            <person name="Rokhsar D.S."/>
        </authorList>
    </citation>
    <scope>NUCLEOTIDE SEQUENCE</scope>
</reference>
<keyword evidence="10" id="KW-0472">Membrane</keyword>
<dbReference type="AlphaFoldDB" id="T1FR50"/>
<dbReference type="SUPFAM" id="SSF52058">
    <property type="entry name" value="L domain-like"/>
    <property type="match status" value="2"/>
</dbReference>
<evidence type="ECO:0000313" key="19">
    <source>
        <dbReference type="EnsemblMetazoa" id="HelroP189548"/>
    </source>
</evidence>
<evidence type="ECO:0000256" key="10">
    <source>
        <dbReference type="ARBA" id="ARBA00023136"/>
    </source>
</evidence>
<keyword evidence="5" id="KW-0812">Transmembrane</keyword>
<dbReference type="GO" id="GO:0004714">
    <property type="term" value="F:transmembrane receptor protein tyrosine kinase activity"/>
    <property type="evidence" value="ECO:0007669"/>
    <property type="project" value="UniProtKB-EC"/>
</dbReference>
<dbReference type="KEGG" id="hro:HELRODRAFT_189548"/>
<dbReference type="InterPro" id="IPR032778">
    <property type="entry name" value="GF_recep_IV"/>
</dbReference>
<evidence type="ECO:0000256" key="5">
    <source>
        <dbReference type="ARBA" id="ARBA00022692"/>
    </source>
</evidence>
<dbReference type="EMBL" id="KB097639">
    <property type="protein sequence ID" value="ESN92645.1"/>
    <property type="molecule type" value="Genomic_DNA"/>
</dbReference>
<keyword evidence="8" id="KW-0067">ATP-binding</keyword>
<dbReference type="OrthoDB" id="6219513at2759"/>
<evidence type="ECO:0000256" key="4">
    <source>
        <dbReference type="ARBA" id="ARBA00022679"/>
    </source>
</evidence>
<protein>
    <recommendedName>
        <fullName evidence="2">receptor protein-tyrosine kinase</fullName>
        <ecNumber evidence="2">2.7.10.1</ecNumber>
    </recommendedName>
</protein>
<dbReference type="RefSeq" id="XP_009028958.1">
    <property type="nucleotide sequence ID" value="XM_009030710.1"/>
</dbReference>
<dbReference type="Gene3D" id="2.10.220.10">
    <property type="entry name" value="Hormone Receptor, Insulin-like Growth Factor Receptor 1, Chain A, domain 2"/>
    <property type="match status" value="2"/>
</dbReference>
<evidence type="ECO:0000313" key="18">
    <source>
        <dbReference type="EMBL" id="ESN92645.1"/>
    </source>
</evidence>
<evidence type="ECO:0000256" key="9">
    <source>
        <dbReference type="ARBA" id="ARBA00022989"/>
    </source>
</evidence>
<reference evidence="19" key="3">
    <citation type="submission" date="2015-06" db="UniProtKB">
        <authorList>
            <consortium name="EnsemblMetazoa"/>
        </authorList>
    </citation>
    <scope>IDENTIFICATION</scope>
</reference>
<evidence type="ECO:0000256" key="6">
    <source>
        <dbReference type="ARBA" id="ARBA00022741"/>
    </source>
</evidence>
<gene>
    <name evidence="19" type="primary">20211297</name>
    <name evidence="18" type="ORF">HELRODRAFT_189548</name>
</gene>
<feature type="domain" description="Receptor L-domain" evidence="16">
    <location>
        <begin position="355"/>
        <end position="478"/>
    </location>
</feature>
<dbReference type="InterPro" id="IPR036941">
    <property type="entry name" value="Rcpt_L-dom_sf"/>
</dbReference>
<dbReference type="Pfam" id="PF14843">
    <property type="entry name" value="GF_recep_IV"/>
    <property type="match status" value="1"/>
</dbReference>
<accession>T1FR50</accession>
<sequence length="625" mass="70501">MIKLFHKTVCKGAAYIALTEDSADSRYAKLDKMYRHCQYVENNVIIDFTFADYGESNLSFDFLKDIEEIKGFLLIRKIKAKKIPFNNLKIIWGQKLYKYQTYVNKTAKKSDRSYSVFVDAVESSAEYVHIYMPNLVEIMNGDVSFRDMDSLPYLKSILWPELLSNYGNMTDQQWVQISGATGRRNGNNKCHMTCKPFDGQKRCWSGRAEDCQKFTRMGCSSSCENRCSVNSSWRCCDDECAGGCRDYGPASCYACKNYNIGKKCVKNCPPLVRYDSIKMQHVRDPAGMFNLEKSCVPKYHMLVERDSCVIICGSNSRPDMESRTCVDCSKSDSCPKVCNGTEGIFTAKDLPSLENCIIIHGHIRLSNFSFTGRDAMNLSDLKVFESVEIITGSLDITEITDPELTDLSFLRNLKFIMGNQIDGWPMKLNFRVRSGIALKILSNGIKTLSLNPSLAVINGITQIAENPKLCLTQNLPWGNVTKVYLTKNRNDDDCAASNITCHVACDKRFGCMGVASNQCYKCNNITHHDDCILTCDHYDYMQPVFSDGIGGDDGKVMKCKRCHQECRAGCNGSLASDCWRCVSYKHQGTCVSECPLGFVPGKRCHSSRCKALYLWVIIIILLMKN</sequence>
<dbReference type="Pfam" id="PF00757">
    <property type="entry name" value="Furin-like"/>
    <property type="match status" value="1"/>
</dbReference>
<dbReference type="eggNOG" id="KOG1025">
    <property type="taxonomic scope" value="Eukaryota"/>
</dbReference>
<name>T1FR50_HELRO</name>
<evidence type="ECO:0000259" key="15">
    <source>
        <dbReference type="Pfam" id="PF00757"/>
    </source>
</evidence>
<evidence type="ECO:0000256" key="3">
    <source>
        <dbReference type="ARBA" id="ARBA00022553"/>
    </source>
</evidence>
<evidence type="ECO:0000256" key="7">
    <source>
        <dbReference type="ARBA" id="ARBA00022777"/>
    </source>
</evidence>
<dbReference type="CTD" id="20211297"/>
<dbReference type="GO" id="GO:0016020">
    <property type="term" value="C:membrane"/>
    <property type="evidence" value="ECO:0007669"/>
    <property type="project" value="UniProtKB-SubCell"/>
</dbReference>
<dbReference type="EnsemblMetazoa" id="HelroT189548">
    <property type="protein sequence ID" value="HelroP189548"/>
    <property type="gene ID" value="HelroG189548"/>
</dbReference>
<evidence type="ECO:0000259" key="17">
    <source>
        <dbReference type="Pfam" id="PF14843"/>
    </source>
</evidence>
<evidence type="ECO:0000256" key="12">
    <source>
        <dbReference type="ARBA" id="ARBA00023170"/>
    </source>
</evidence>
<dbReference type="OMA" id="GMLIPNP"/>
<keyword evidence="9" id="KW-1133">Transmembrane helix</keyword>
<keyword evidence="3" id="KW-0597">Phosphoprotein</keyword>
<keyword evidence="7" id="KW-0418">Kinase</keyword>
<dbReference type="STRING" id="6412.T1FR50"/>
<keyword evidence="12" id="KW-0675">Receptor</keyword>